<keyword evidence="1" id="KW-0472">Membrane</keyword>
<keyword evidence="1" id="KW-0812">Transmembrane</keyword>
<feature type="transmembrane region" description="Helical" evidence="1">
    <location>
        <begin position="7"/>
        <end position="29"/>
    </location>
</feature>
<name>A0ABQ7CTE1_BRACR</name>
<accession>A0ABQ7CTE1</accession>
<protein>
    <submittedName>
        <fullName evidence="2">Uncharacterized protein</fullName>
    </submittedName>
</protein>
<keyword evidence="1" id="KW-1133">Transmembrane helix</keyword>
<organism evidence="2 3">
    <name type="scientific">Brassica cretica</name>
    <name type="common">Mustard</name>
    <dbReference type="NCBI Taxonomy" id="69181"/>
    <lineage>
        <taxon>Eukaryota</taxon>
        <taxon>Viridiplantae</taxon>
        <taxon>Streptophyta</taxon>
        <taxon>Embryophyta</taxon>
        <taxon>Tracheophyta</taxon>
        <taxon>Spermatophyta</taxon>
        <taxon>Magnoliopsida</taxon>
        <taxon>eudicotyledons</taxon>
        <taxon>Gunneridae</taxon>
        <taxon>Pentapetalae</taxon>
        <taxon>rosids</taxon>
        <taxon>malvids</taxon>
        <taxon>Brassicales</taxon>
        <taxon>Brassicaceae</taxon>
        <taxon>Brassiceae</taxon>
        <taxon>Brassica</taxon>
    </lineage>
</organism>
<keyword evidence="3" id="KW-1185">Reference proteome</keyword>
<reference evidence="2 3" key="1">
    <citation type="journal article" date="2020" name="BMC Genomics">
        <title>Intraspecific diversification of the crop wild relative Brassica cretica Lam. using demographic model selection.</title>
        <authorList>
            <person name="Kioukis A."/>
            <person name="Michalopoulou V.A."/>
            <person name="Briers L."/>
            <person name="Pirintsos S."/>
            <person name="Studholme D.J."/>
            <person name="Pavlidis P."/>
            <person name="Sarris P.F."/>
        </authorList>
    </citation>
    <scope>NUCLEOTIDE SEQUENCE [LARGE SCALE GENOMIC DNA]</scope>
    <source>
        <strain evidence="3">cv. PFS-1207/04</strain>
    </source>
</reference>
<evidence type="ECO:0000256" key="1">
    <source>
        <dbReference type="SAM" id="Phobius"/>
    </source>
</evidence>
<proteinExistence type="predicted"/>
<gene>
    <name evidence="2" type="ORF">DY000_02017005</name>
</gene>
<comment type="caution">
    <text evidence="2">The sequence shown here is derived from an EMBL/GenBank/DDBJ whole genome shotgun (WGS) entry which is preliminary data.</text>
</comment>
<evidence type="ECO:0000313" key="3">
    <source>
        <dbReference type="Proteomes" id="UP000266723"/>
    </source>
</evidence>
<evidence type="ECO:0000313" key="2">
    <source>
        <dbReference type="EMBL" id="KAF3562846.1"/>
    </source>
</evidence>
<dbReference type="Proteomes" id="UP000266723">
    <property type="component" value="Unassembled WGS sequence"/>
</dbReference>
<sequence>MEGRIQALVSMILIVTLCALDVAFVVSVIGKSDLMPPQAACRSKSHRYSSPINSIHLLAPPSLSRRESRENLLQIAGDEFHEKLQRYNWALSERLHKRLRLI</sequence>
<dbReference type="EMBL" id="QGKV02000759">
    <property type="protein sequence ID" value="KAF3562846.1"/>
    <property type="molecule type" value="Genomic_DNA"/>
</dbReference>